<sequence>MEYQPGLKGIVAAESELSFIDGINGVLLYRGIPIERLVEKYSFEEIVYFLLYGEFANLAEIEKFKEKLIENRQIPIYVQHIIDELPPNVAMMDVLRTAISSLELSETNIYEDAIKLIAIFPTIIAYRYRNIMEKSIISPDVTHSHVENFLYMLTGEMDQTKAKILEAYLILTMEHGLNASTFSARVTISTESDLVAAVTSALGTMKGPLHGGAPTGVIDLLNEIRTFDRINEVIMEKLMNKERIMGFGHRVYKTIDPRAESLKKMIVTLENLPKWMELAVKTEQETLKILHDYKPNYKLYTNVEYYAAAILKTLDLDPNLFTAIFSSSRIVGWCAHAIEQRRNNSIFRPDVKYIGEMRY</sequence>
<evidence type="ECO:0000313" key="9">
    <source>
        <dbReference type="Proteomes" id="UP000469125"/>
    </source>
</evidence>
<reference evidence="8 9" key="1">
    <citation type="submission" date="2019-11" db="EMBL/GenBank/DDBJ databases">
        <authorList>
            <person name="Li X."/>
        </authorList>
    </citation>
    <scope>NUCLEOTIDE SEQUENCE [LARGE SCALE GENOMIC DNA]</scope>
    <source>
        <strain evidence="8 9">L9</strain>
    </source>
</reference>
<dbReference type="InterPro" id="IPR019810">
    <property type="entry name" value="Citrate_synthase_AS"/>
</dbReference>
<feature type="active site" evidence="6">
    <location>
        <position position="249"/>
    </location>
</feature>
<evidence type="ECO:0000256" key="3">
    <source>
        <dbReference type="ARBA" id="ARBA00022679"/>
    </source>
</evidence>
<accession>A0A6N8FMZ7</accession>
<dbReference type="EMBL" id="WOCA01000028">
    <property type="protein sequence ID" value="MUK90703.1"/>
    <property type="molecule type" value="Genomic_DNA"/>
</dbReference>
<dbReference type="UniPathway" id="UPA00223"/>
<dbReference type="GO" id="GO:0005975">
    <property type="term" value="P:carbohydrate metabolic process"/>
    <property type="evidence" value="ECO:0007669"/>
    <property type="project" value="TreeGrafter"/>
</dbReference>
<dbReference type="SUPFAM" id="SSF48256">
    <property type="entry name" value="Citrate synthase"/>
    <property type="match status" value="1"/>
</dbReference>
<keyword evidence="3 5" id="KW-0808">Transferase</keyword>
<dbReference type="InterPro" id="IPR024176">
    <property type="entry name" value="Citrate_synthase_bac-typ"/>
</dbReference>
<name>A0A6N8FMZ7_9BACI</name>
<dbReference type="RefSeq" id="WP_343042462.1">
    <property type="nucleotide sequence ID" value="NZ_WOCA01000028.1"/>
</dbReference>
<dbReference type="PRINTS" id="PR00143">
    <property type="entry name" value="CITRTSNTHASE"/>
</dbReference>
<evidence type="ECO:0000256" key="6">
    <source>
        <dbReference type="PIRSR" id="PIRSR001369-1"/>
    </source>
</evidence>
<dbReference type="PANTHER" id="PTHR11739">
    <property type="entry name" value="CITRATE SYNTHASE"/>
    <property type="match status" value="1"/>
</dbReference>
<gene>
    <name evidence="8" type="ORF">GMD78_20310</name>
</gene>
<dbReference type="GO" id="GO:0036440">
    <property type="term" value="F:citrate synthase activity"/>
    <property type="evidence" value="ECO:0007669"/>
    <property type="project" value="UniProtKB-EC"/>
</dbReference>
<comment type="similarity">
    <text evidence="2 5 7">Belongs to the citrate synthase family.</text>
</comment>
<comment type="catalytic activity">
    <reaction evidence="4">
        <text>oxaloacetate + acetyl-CoA + H2O = citrate + CoA + H(+)</text>
        <dbReference type="Rhea" id="RHEA:16845"/>
        <dbReference type="ChEBI" id="CHEBI:15377"/>
        <dbReference type="ChEBI" id="CHEBI:15378"/>
        <dbReference type="ChEBI" id="CHEBI:16452"/>
        <dbReference type="ChEBI" id="CHEBI:16947"/>
        <dbReference type="ChEBI" id="CHEBI:57287"/>
        <dbReference type="ChEBI" id="CHEBI:57288"/>
        <dbReference type="EC" id="2.3.3.16"/>
    </reaction>
</comment>
<dbReference type="GO" id="GO:0006099">
    <property type="term" value="P:tricarboxylic acid cycle"/>
    <property type="evidence" value="ECO:0007669"/>
    <property type="project" value="UniProtKB-UniPathway"/>
</dbReference>
<dbReference type="PIRSF" id="PIRSF001369">
    <property type="entry name" value="Citrate_synth"/>
    <property type="match status" value="1"/>
</dbReference>
<dbReference type="Gene3D" id="1.10.580.10">
    <property type="entry name" value="Citrate Synthase, domain 1"/>
    <property type="match status" value="1"/>
</dbReference>
<dbReference type="InterPro" id="IPR002020">
    <property type="entry name" value="Citrate_synthase"/>
</dbReference>
<dbReference type="InterPro" id="IPR016143">
    <property type="entry name" value="Citrate_synth-like_sm_a-sub"/>
</dbReference>
<evidence type="ECO:0000256" key="4">
    <source>
        <dbReference type="ARBA" id="ARBA00049288"/>
    </source>
</evidence>
<protein>
    <recommendedName>
        <fullName evidence="5">Citrate synthase</fullName>
    </recommendedName>
</protein>
<dbReference type="Gene3D" id="1.10.230.10">
    <property type="entry name" value="Cytochrome P450-Terp, domain 2"/>
    <property type="match status" value="1"/>
</dbReference>
<dbReference type="GO" id="GO:0005829">
    <property type="term" value="C:cytosol"/>
    <property type="evidence" value="ECO:0007669"/>
    <property type="project" value="TreeGrafter"/>
</dbReference>
<organism evidence="8 9">
    <name type="scientific">Ornithinibacillus caprae</name>
    <dbReference type="NCBI Taxonomy" id="2678566"/>
    <lineage>
        <taxon>Bacteria</taxon>
        <taxon>Bacillati</taxon>
        <taxon>Bacillota</taxon>
        <taxon>Bacilli</taxon>
        <taxon>Bacillales</taxon>
        <taxon>Bacillaceae</taxon>
        <taxon>Ornithinibacillus</taxon>
    </lineage>
</organism>
<evidence type="ECO:0000256" key="7">
    <source>
        <dbReference type="RuleBase" id="RU003406"/>
    </source>
</evidence>
<evidence type="ECO:0000256" key="1">
    <source>
        <dbReference type="ARBA" id="ARBA00005163"/>
    </source>
</evidence>
<proteinExistence type="inferred from homology"/>
<evidence type="ECO:0000313" key="8">
    <source>
        <dbReference type="EMBL" id="MUK90703.1"/>
    </source>
</evidence>
<feature type="active site" evidence="6">
    <location>
        <position position="304"/>
    </location>
</feature>
<dbReference type="PANTHER" id="PTHR11739:SF4">
    <property type="entry name" value="CITRATE SYNTHASE, PEROXISOMAL"/>
    <property type="match status" value="1"/>
</dbReference>
<dbReference type="InterPro" id="IPR016142">
    <property type="entry name" value="Citrate_synth-like_lrg_a-sub"/>
</dbReference>
<dbReference type="Pfam" id="PF00285">
    <property type="entry name" value="Citrate_synt"/>
    <property type="match status" value="1"/>
</dbReference>
<dbReference type="PROSITE" id="PS00480">
    <property type="entry name" value="CITRATE_SYNTHASE"/>
    <property type="match status" value="1"/>
</dbReference>
<evidence type="ECO:0000256" key="5">
    <source>
        <dbReference type="PIRNR" id="PIRNR001369"/>
    </source>
</evidence>
<evidence type="ECO:0000256" key="2">
    <source>
        <dbReference type="ARBA" id="ARBA00010566"/>
    </source>
</evidence>
<comment type="pathway">
    <text evidence="1">Carbohydrate metabolism; tricarboxylic acid cycle.</text>
</comment>
<comment type="caution">
    <text evidence="8">The sequence shown here is derived from an EMBL/GenBank/DDBJ whole genome shotgun (WGS) entry which is preliminary data.</text>
</comment>
<dbReference type="InterPro" id="IPR036969">
    <property type="entry name" value="Citrate_synthase_sf"/>
</dbReference>
<keyword evidence="9" id="KW-1185">Reference proteome</keyword>
<dbReference type="Proteomes" id="UP000469125">
    <property type="component" value="Unassembled WGS sequence"/>
</dbReference>
<dbReference type="AlphaFoldDB" id="A0A6N8FMZ7"/>